<feature type="region of interest" description="Disordered" evidence="11">
    <location>
        <begin position="236"/>
        <end position="255"/>
    </location>
</feature>
<dbReference type="NCBIfam" id="TIGR03197">
    <property type="entry name" value="MnmC_Cterm"/>
    <property type="match status" value="1"/>
</dbReference>
<dbReference type="InterPro" id="IPR006076">
    <property type="entry name" value="FAD-dep_OxRdtase"/>
</dbReference>
<sequence>MSRIESARLRWEDGVPVAEAFDDFYFNTDGGIEESQHVFLAGNQLEQRFQALASRQTFVIGETGFGTGLNFFTARKLWLSCAPADAQLHYLAFEKYPLSLTDMEILLQRWPDITDCQSSFLQQYPPRQQGFHSLFFDQGRVQLTLIIGDALEQLPQLRANVDAWFLDGFSPDKNPDMWQPALFQQLAANSRPGSTLATFTVARQVREGLQQAGFSLSKRSGFGRKREMLCGQLRDAPLQSPLEPPSQPQTLSQPSAPVPQHLIVVGAGLAGASTARALAEQGISVTLLEAGPEPAQQGSGNAQGALYAKLAVKPTYESAFHLQGLLFSANQLRQLPDTDPPLASLCGVLQLAIQPKDAKRQEQLLSEGHYADSLFRAVSAEQASALAGTQVGYPGLFFPHAGWVAPADYCRYLLDHPAIECHFNQPVQQLIADADHSHWTVKTPQGCFSAAKVIICTAADTRQLDVLAHLPVKPIRGQTSLVQASVSLPELHTVVCGEGYISPARKAHYCFGATFDLHYANTELRDSDHQKNLNTLAAALPAFETLTPADCDGRTGFRCSTPDYLPMVGQVADYDATVELFAPLRTDSRRLSDQPVPRLAGLYVNTGHGSKGLITCPISAALLTAEICGTPAPLAKDLAARLDPARFILRDLIRRRI</sequence>
<evidence type="ECO:0000256" key="10">
    <source>
        <dbReference type="HAMAP-Rule" id="MF_01102"/>
    </source>
</evidence>
<dbReference type="HAMAP" id="MF_01102">
    <property type="entry name" value="MnmC"/>
    <property type="match status" value="1"/>
</dbReference>
<dbReference type="EC" id="2.1.1.61" evidence="10"/>
<evidence type="ECO:0000256" key="1">
    <source>
        <dbReference type="ARBA" id="ARBA00022490"/>
    </source>
</evidence>
<dbReference type="InterPro" id="IPR017610">
    <property type="entry name" value="tRNA_S-uridine_synth_MnmC_C"/>
</dbReference>
<keyword evidence="2 10" id="KW-0489">Methyltransferase</keyword>
<evidence type="ECO:0000256" key="7">
    <source>
        <dbReference type="ARBA" id="ARBA00022827"/>
    </source>
</evidence>
<comment type="function">
    <text evidence="10">Catalyzes the last two steps in the biosynthesis of 5-methylaminomethyl-2-thiouridine (mnm(5)s(2)U) at the wobble position (U34) in tRNA. Catalyzes the FAD-dependent demodification of cmnm(5)s(2)U34 to nm(5)s(2)U34, followed by the transfer of a methyl group from S-adenosyl-L-methionine to nm(5)s(2)U34, to form mnm(5)s(2)U34.</text>
</comment>
<evidence type="ECO:0000259" key="12">
    <source>
        <dbReference type="Pfam" id="PF01266"/>
    </source>
</evidence>
<gene>
    <name evidence="10 14" type="primary">mnmC</name>
    <name evidence="14" type="ORF">F5I99_14385</name>
</gene>
<dbReference type="NCBIfam" id="NF033855">
    <property type="entry name" value="tRNA_MNMC2"/>
    <property type="match status" value="1"/>
</dbReference>
<dbReference type="GO" id="GO:0004808">
    <property type="term" value="F:tRNA (5-methylaminomethyl-2-thiouridylate)(34)-methyltransferase activity"/>
    <property type="evidence" value="ECO:0007669"/>
    <property type="project" value="UniProtKB-EC"/>
</dbReference>
<dbReference type="GO" id="GO:0032259">
    <property type="term" value="P:methylation"/>
    <property type="evidence" value="ECO:0007669"/>
    <property type="project" value="UniProtKB-KW"/>
</dbReference>
<dbReference type="Gene3D" id="3.50.50.60">
    <property type="entry name" value="FAD/NAD(P)-binding domain"/>
    <property type="match status" value="1"/>
</dbReference>
<dbReference type="InterPro" id="IPR047785">
    <property type="entry name" value="tRNA_MNMC2"/>
</dbReference>
<keyword evidence="5 10" id="KW-0949">S-adenosyl-L-methionine</keyword>
<dbReference type="Proteomes" id="UP000325606">
    <property type="component" value="Chromosome"/>
</dbReference>
<dbReference type="PANTHER" id="PTHR13847:SF283">
    <property type="entry name" value="TRNA 5-METHYLAMINOMETHYL-2-THIOURIDINE BIOSYNTHESIS BIFUNCTIONAL PROTEIN MNMC"/>
    <property type="match status" value="1"/>
</dbReference>
<keyword evidence="8 10" id="KW-0560">Oxidoreductase</keyword>
<keyword evidence="3 10" id="KW-0285">Flavoprotein</keyword>
<dbReference type="EC" id="1.5.-.-" evidence="10"/>
<evidence type="ECO:0000256" key="11">
    <source>
        <dbReference type="SAM" id="MobiDB-lite"/>
    </source>
</evidence>
<dbReference type="PANTHER" id="PTHR13847">
    <property type="entry name" value="SARCOSINE DEHYDROGENASE-RELATED"/>
    <property type="match status" value="1"/>
</dbReference>
<feature type="domain" description="FAD dependent oxidoreductase" evidence="12">
    <location>
        <begin position="262"/>
        <end position="625"/>
    </location>
</feature>
<keyword evidence="15" id="KW-1185">Reference proteome</keyword>
<dbReference type="InterPro" id="IPR029063">
    <property type="entry name" value="SAM-dependent_MTases_sf"/>
</dbReference>
<protein>
    <recommendedName>
        <fullName evidence="10">tRNA 5-methylaminomethyl-2-thiouridine biosynthesis bifunctional protein MnmC</fullName>
        <shortName evidence="10">tRNA mnm(5)s(2)U biosynthesis bifunctional protein</shortName>
    </recommendedName>
    <domain>
        <recommendedName>
            <fullName evidence="10">tRNA (mnm(5)s(2)U34)-methyltransferase</fullName>
            <ecNumber evidence="10">2.1.1.61</ecNumber>
        </recommendedName>
    </domain>
    <domain>
        <recommendedName>
            <fullName evidence="10">FAD-dependent cmnm(5)s(2)U34 oxidoreductase</fullName>
            <ecNumber evidence="10">1.5.-.-</ecNumber>
        </recommendedName>
    </domain>
</protein>
<dbReference type="Pfam" id="PF05430">
    <property type="entry name" value="Methyltransf_30"/>
    <property type="match status" value="1"/>
</dbReference>
<comment type="cofactor">
    <cofactor evidence="10">
        <name>FAD</name>
        <dbReference type="ChEBI" id="CHEBI:57692"/>
    </cofactor>
</comment>
<keyword evidence="7 10" id="KW-0274">FAD</keyword>
<feature type="region of interest" description="tRNA (mnm(5)s(2)U34)-methyltransferase" evidence="10">
    <location>
        <begin position="1"/>
        <end position="234"/>
    </location>
</feature>
<accession>A0A5J6LGV5</accession>
<organism evidence="14 15">
    <name type="scientific">Nitrincola iocasae</name>
    <dbReference type="NCBI Taxonomy" id="2614693"/>
    <lineage>
        <taxon>Bacteria</taxon>
        <taxon>Pseudomonadati</taxon>
        <taxon>Pseudomonadota</taxon>
        <taxon>Gammaproteobacteria</taxon>
        <taxon>Oceanospirillales</taxon>
        <taxon>Oceanospirillaceae</taxon>
        <taxon>Nitrincola</taxon>
    </lineage>
</organism>
<evidence type="ECO:0000256" key="4">
    <source>
        <dbReference type="ARBA" id="ARBA00022679"/>
    </source>
</evidence>
<dbReference type="RefSeq" id="WP_151057171.1">
    <property type="nucleotide sequence ID" value="NZ_CP044222.1"/>
</dbReference>
<dbReference type="SUPFAM" id="SSF54373">
    <property type="entry name" value="FAD-linked reductases, C-terminal domain"/>
    <property type="match status" value="1"/>
</dbReference>
<dbReference type="NCBIfam" id="NF002481">
    <property type="entry name" value="PRK01747.1-2"/>
    <property type="match status" value="1"/>
</dbReference>
<dbReference type="EMBL" id="CP044222">
    <property type="protein sequence ID" value="QEW07592.1"/>
    <property type="molecule type" value="Genomic_DNA"/>
</dbReference>
<evidence type="ECO:0000313" key="14">
    <source>
        <dbReference type="EMBL" id="QEW07592.1"/>
    </source>
</evidence>
<evidence type="ECO:0000256" key="5">
    <source>
        <dbReference type="ARBA" id="ARBA00022691"/>
    </source>
</evidence>
<dbReference type="GO" id="GO:0016645">
    <property type="term" value="F:oxidoreductase activity, acting on the CH-NH group of donors"/>
    <property type="evidence" value="ECO:0007669"/>
    <property type="project" value="InterPro"/>
</dbReference>
<name>A0A5J6LGV5_9GAMM</name>
<feature type="domain" description="MnmC-like methyltransferase" evidence="13">
    <location>
        <begin position="114"/>
        <end position="233"/>
    </location>
</feature>
<dbReference type="GO" id="GO:0005737">
    <property type="term" value="C:cytoplasm"/>
    <property type="evidence" value="ECO:0007669"/>
    <property type="project" value="UniProtKB-SubCell"/>
</dbReference>
<dbReference type="InterPro" id="IPR008471">
    <property type="entry name" value="MnmC-like_methylTransf"/>
</dbReference>
<feature type="region of interest" description="FAD-dependent cmnm(5)s(2)U34 oxidoreductase" evidence="10">
    <location>
        <begin position="265"/>
        <end position="657"/>
    </location>
</feature>
<evidence type="ECO:0000256" key="8">
    <source>
        <dbReference type="ARBA" id="ARBA00023002"/>
    </source>
</evidence>
<dbReference type="GO" id="GO:0002097">
    <property type="term" value="P:tRNA wobble base modification"/>
    <property type="evidence" value="ECO:0007669"/>
    <property type="project" value="UniProtKB-UniRule"/>
</dbReference>
<evidence type="ECO:0000259" key="13">
    <source>
        <dbReference type="Pfam" id="PF05430"/>
    </source>
</evidence>
<evidence type="ECO:0000256" key="6">
    <source>
        <dbReference type="ARBA" id="ARBA00022694"/>
    </source>
</evidence>
<keyword evidence="4 10" id="KW-0808">Transferase</keyword>
<evidence type="ECO:0000256" key="2">
    <source>
        <dbReference type="ARBA" id="ARBA00022603"/>
    </source>
</evidence>
<comment type="catalytic activity">
    <reaction evidence="10">
        <text>5-aminomethyl-2-thiouridine(34) in tRNA + S-adenosyl-L-methionine = 5-methylaminomethyl-2-thiouridine(34) in tRNA + S-adenosyl-L-homocysteine + H(+)</text>
        <dbReference type="Rhea" id="RHEA:19569"/>
        <dbReference type="Rhea" id="RHEA-COMP:10195"/>
        <dbReference type="Rhea" id="RHEA-COMP:10197"/>
        <dbReference type="ChEBI" id="CHEBI:15378"/>
        <dbReference type="ChEBI" id="CHEBI:57856"/>
        <dbReference type="ChEBI" id="CHEBI:59789"/>
        <dbReference type="ChEBI" id="CHEBI:74454"/>
        <dbReference type="ChEBI" id="CHEBI:74455"/>
        <dbReference type="EC" id="2.1.1.61"/>
    </reaction>
</comment>
<dbReference type="Gene3D" id="3.30.9.10">
    <property type="entry name" value="D-Amino Acid Oxidase, subunit A, domain 2"/>
    <property type="match status" value="1"/>
</dbReference>
<evidence type="ECO:0000256" key="3">
    <source>
        <dbReference type="ARBA" id="ARBA00022630"/>
    </source>
</evidence>
<dbReference type="InterPro" id="IPR036188">
    <property type="entry name" value="FAD/NAD-bd_sf"/>
</dbReference>
<evidence type="ECO:0000256" key="9">
    <source>
        <dbReference type="ARBA" id="ARBA00023268"/>
    </source>
</evidence>
<dbReference type="SUPFAM" id="SSF51905">
    <property type="entry name" value="FAD/NAD(P)-binding domain"/>
    <property type="match status" value="1"/>
</dbReference>
<dbReference type="Gene3D" id="3.40.50.150">
    <property type="entry name" value="Vaccinia Virus protein VP39"/>
    <property type="match status" value="1"/>
</dbReference>
<reference evidence="14 15" key="1">
    <citation type="submission" date="2019-09" db="EMBL/GenBank/DDBJ databases">
        <title>Nitrincola iocasae sp. nov., a bacterium isolated from the sediment collected at a cold seep field in South China Sea.</title>
        <authorList>
            <person name="Zhang H."/>
            <person name="Wang H."/>
            <person name="Li C."/>
        </authorList>
    </citation>
    <scope>NUCLEOTIDE SEQUENCE [LARGE SCALE GENOMIC DNA]</scope>
    <source>
        <strain evidence="14 15">KXZD1103</strain>
    </source>
</reference>
<dbReference type="Pfam" id="PF01266">
    <property type="entry name" value="DAO"/>
    <property type="match status" value="1"/>
</dbReference>
<dbReference type="InterPro" id="IPR023032">
    <property type="entry name" value="tRNA_MAMT_biosynth_bifunc_MnmC"/>
</dbReference>
<keyword evidence="9 10" id="KW-0511">Multifunctional enzyme</keyword>
<evidence type="ECO:0000313" key="15">
    <source>
        <dbReference type="Proteomes" id="UP000325606"/>
    </source>
</evidence>
<dbReference type="AlphaFoldDB" id="A0A5J6LGV5"/>
<dbReference type="GO" id="GO:0050660">
    <property type="term" value="F:flavin adenine dinucleotide binding"/>
    <property type="evidence" value="ECO:0007669"/>
    <property type="project" value="UniProtKB-UniRule"/>
</dbReference>
<dbReference type="KEGG" id="nik:F5I99_14385"/>
<keyword evidence="6 10" id="KW-0819">tRNA processing</keyword>
<comment type="subcellular location">
    <subcellularLocation>
        <location evidence="10">Cytoplasm</location>
    </subcellularLocation>
</comment>
<comment type="similarity">
    <text evidence="10">In the N-terminal section; belongs to the methyltransferase superfamily. tRNA (mnm(5)s(2)U34)-methyltransferase family.</text>
</comment>
<comment type="similarity">
    <text evidence="10">In the C-terminal section; belongs to the DAO family.</text>
</comment>
<keyword evidence="1 10" id="KW-0963">Cytoplasm</keyword>
<proteinExistence type="inferred from homology"/>